<protein>
    <recommendedName>
        <fullName evidence="6">Thioredoxin domain-containing protein</fullName>
    </recommendedName>
</protein>
<dbReference type="InterPro" id="IPR050553">
    <property type="entry name" value="Thioredoxin_ResA/DsbE_sf"/>
</dbReference>
<dbReference type="Proteomes" id="UP000656042">
    <property type="component" value="Unassembled WGS sequence"/>
</dbReference>
<dbReference type="RefSeq" id="WP_229716022.1">
    <property type="nucleotide sequence ID" value="NZ_BMMX01000021.1"/>
</dbReference>
<dbReference type="Gene3D" id="3.40.30.10">
    <property type="entry name" value="Glutaredoxin"/>
    <property type="match status" value="1"/>
</dbReference>
<keyword evidence="3" id="KW-0812">Transmembrane</keyword>
<dbReference type="PROSITE" id="PS51352">
    <property type="entry name" value="THIOREDOXIN_2"/>
    <property type="match status" value="1"/>
</dbReference>
<dbReference type="Pfam" id="PF00578">
    <property type="entry name" value="AhpC-TSA"/>
    <property type="match status" value="1"/>
</dbReference>
<keyword evidence="3" id="KW-0735">Signal-anchor</keyword>
<dbReference type="GO" id="GO:0016491">
    <property type="term" value="F:oxidoreductase activity"/>
    <property type="evidence" value="ECO:0007669"/>
    <property type="project" value="InterPro"/>
</dbReference>
<organism evidence="7 8">
    <name type="scientific">Mangrovihabitans endophyticus</name>
    <dbReference type="NCBI Taxonomy" id="1751298"/>
    <lineage>
        <taxon>Bacteria</taxon>
        <taxon>Bacillati</taxon>
        <taxon>Actinomycetota</taxon>
        <taxon>Actinomycetes</taxon>
        <taxon>Micromonosporales</taxon>
        <taxon>Micromonosporaceae</taxon>
        <taxon>Mangrovihabitans</taxon>
    </lineage>
</organism>
<dbReference type="PROSITE" id="PS00194">
    <property type="entry name" value="THIOREDOXIN_1"/>
    <property type="match status" value="1"/>
</dbReference>
<dbReference type="CDD" id="cd02966">
    <property type="entry name" value="TlpA_like_family"/>
    <property type="match status" value="1"/>
</dbReference>
<keyword evidence="8" id="KW-1185">Reference proteome</keyword>
<dbReference type="SUPFAM" id="SSF52833">
    <property type="entry name" value="Thioredoxin-like"/>
    <property type="match status" value="1"/>
</dbReference>
<reference evidence="7" key="2">
    <citation type="submission" date="2020-09" db="EMBL/GenBank/DDBJ databases">
        <authorList>
            <person name="Sun Q."/>
            <person name="Zhou Y."/>
        </authorList>
    </citation>
    <scope>NUCLEOTIDE SEQUENCE</scope>
    <source>
        <strain evidence="7">CGMCC 4.7299</strain>
    </source>
</reference>
<proteinExistence type="predicted"/>
<evidence type="ECO:0000256" key="5">
    <source>
        <dbReference type="ARBA" id="ARBA00023284"/>
    </source>
</evidence>
<dbReference type="InterPro" id="IPR036249">
    <property type="entry name" value="Thioredoxin-like_sf"/>
</dbReference>
<evidence type="ECO:0000259" key="6">
    <source>
        <dbReference type="PROSITE" id="PS51352"/>
    </source>
</evidence>
<comment type="subcellular location">
    <subcellularLocation>
        <location evidence="1">Cell envelope</location>
    </subcellularLocation>
</comment>
<evidence type="ECO:0000256" key="4">
    <source>
        <dbReference type="ARBA" id="ARBA00023157"/>
    </source>
</evidence>
<dbReference type="PANTHER" id="PTHR42852:SF6">
    <property type="entry name" value="THIOL:DISULFIDE INTERCHANGE PROTEIN DSBE"/>
    <property type="match status" value="1"/>
</dbReference>
<dbReference type="EMBL" id="BMMX01000021">
    <property type="protein sequence ID" value="GGL03509.1"/>
    <property type="molecule type" value="Genomic_DNA"/>
</dbReference>
<dbReference type="GO" id="GO:0017004">
    <property type="term" value="P:cytochrome complex assembly"/>
    <property type="evidence" value="ECO:0007669"/>
    <property type="project" value="UniProtKB-KW"/>
</dbReference>
<dbReference type="GO" id="GO:0016209">
    <property type="term" value="F:antioxidant activity"/>
    <property type="evidence" value="ECO:0007669"/>
    <property type="project" value="InterPro"/>
</dbReference>
<dbReference type="PANTHER" id="PTHR42852">
    <property type="entry name" value="THIOL:DISULFIDE INTERCHANGE PROTEIN DSBE"/>
    <property type="match status" value="1"/>
</dbReference>
<gene>
    <name evidence="7" type="ORF">GCM10012284_42610</name>
</gene>
<evidence type="ECO:0000313" key="8">
    <source>
        <dbReference type="Proteomes" id="UP000656042"/>
    </source>
</evidence>
<dbReference type="InterPro" id="IPR000866">
    <property type="entry name" value="AhpC/TSA"/>
</dbReference>
<reference evidence="7" key="1">
    <citation type="journal article" date="2014" name="Int. J. Syst. Evol. Microbiol.">
        <title>Complete genome sequence of Corynebacterium casei LMG S-19264T (=DSM 44701T), isolated from a smear-ripened cheese.</title>
        <authorList>
            <consortium name="US DOE Joint Genome Institute (JGI-PGF)"/>
            <person name="Walter F."/>
            <person name="Albersmeier A."/>
            <person name="Kalinowski J."/>
            <person name="Ruckert C."/>
        </authorList>
    </citation>
    <scope>NUCLEOTIDE SEQUENCE</scope>
    <source>
        <strain evidence="7">CGMCC 4.7299</strain>
    </source>
</reference>
<feature type="domain" description="Thioredoxin" evidence="6">
    <location>
        <begin position="81"/>
        <end position="221"/>
    </location>
</feature>
<sequence length="223" mass="23063">MTDAGERTAVRPGARRLAGALRMPRFPLLTVSMVLSLAVVTGLSACTAAARTGDAPGPAKAAVPFVDCDRLAAPASSHPAVGARTELPALSLPCFAGGRTVDLATLHGPAVLNLWASWCGPCRAELPAMQRLADRTTGRLTVVGVDTGDGRDAAASFAADQGISMPTLYDPEQRLMSALGRAALPVTVLLDERGTAYVHALPLSGTTELNRLVEARTGVVVTR</sequence>
<dbReference type="InterPro" id="IPR013766">
    <property type="entry name" value="Thioredoxin_domain"/>
</dbReference>
<evidence type="ECO:0000256" key="3">
    <source>
        <dbReference type="ARBA" id="ARBA00022968"/>
    </source>
</evidence>
<keyword evidence="4" id="KW-1015">Disulfide bond</keyword>
<dbReference type="GO" id="GO:0030313">
    <property type="term" value="C:cell envelope"/>
    <property type="evidence" value="ECO:0007669"/>
    <property type="project" value="UniProtKB-SubCell"/>
</dbReference>
<comment type="caution">
    <text evidence="7">The sequence shown here is derived from an EMBL/GenBank/DDBJ whole genome shotgun (WGS) entry which is preliminary data.</text>
</comment>
<keyword evidence="5" id="KW-0676">Redox-active center</keyword>
<dbReference type="InterPro" id="IPR017937">
    <property type="entry name" value="Thioredoxin_CS"/>
</dbReference>
<accession>A0A8J3C1D9</accession>
<dbReference type="AlphaFoldDB" id="A0A8J3C1D9"/>
<name>A0A8J3C1D9_9ACTN</name>
<evidence type="ECO:0000256" key="2">
    <source>
        <dbReference type="ARBA" id="ARBA00022748"/>
    </source>
</evidence>
<keyword evidence="2" id="KW-0201">Cytochrome c-type biogenesis</keyword>
<evidence type="ECO:0000313" key="7">
    <source>
        <dbReference type="EMBL" id="GGL03509.1"/>
    </source>
</evidence>
<evidence type="ECO:0000256" key="1">
    <source>
        <dbReference type="ARBA" id="ARBA00004196"/>
    </source>
</evidence>